<dbReference type="RefSeq" id="WP_274492653.1">
    <property type="nucleotide sequence ID" value="NZ_CP118166.1"/>
</dbReference>
<keyword evidence="1" id="KW-0472">Membrane</keyword>
<proteinExistence type="predicted"/>
<accession>A0AAE9ZHA8</accession>
<name>A0AAE9ZHA8_9PROT</name>
<sequence>MPFRGAHYAIAVFLVVTIAAFWPSYFSILDTAPRAHHIHGVTATLWVLLLIWQSWSIRQPNFALHKWGGRMSFLLAPPFVAGGLLVTKMTVIKDSPFTEMFAVSLSFADFVSVAVFVLFYFLALRNRHSVEHHSRYMLATIFPLIPPSVARIFTGYVPGVAIRAPEDLPNFEVALNISFVVAALFTIALIISDWRRKKPLAPFLMALGALVLMIGVYHSYGNTAHWEQTVLAYARFSDAVLILAGLVIGVAAGFLGWHFPRKPAGPAPASVAA</sequence>
<protein>
    <submittedName>
        <fullName evidence="2">Uncharacterized protein</fullName>
    </submittedName>
</protein>
<keyword evidence="1" id="KW-1133">Transmembrane helix</keyword>
<dbReference type="AlphaFoldDB" id="A0AAE9ZHA8"/>
<evidence type="ECO:0000256" key="1">
    <source>
        <dbReference type="SAM" id="Phobius"/>
    </source>
</evidence>
<keyword evidence="3" id="KW-1185">Reference proteome</keyword>
<dbReference type="Proteomes" id="UP001214043">
    <property type="component" value="Chromosome"/>
</dbReference>
<feature type="transmembrane region" description="Helical" evidence="1">
    <location>
        <begin position="240"/>
        <end position="259"/>
    </location>
</feature>
<feature type="transmembrane region" description="Helical" evidence="1">
    <location>
        <begin position="203"/>
        <end position="220"/>
    </location>
</feature>
<feature type="transmembrane region" description="Helical" evidence="1">
    <location>
        <begin position="136"/>
        <end position="153"/>
    </location>
</feature>
<dbReference type="KEGG" id="hfl:PUV54_12790"/>
<gene>
    <name evidence="2" type="ORF">PUV54_12790</name>
</gene>
<keyword evidence="1" id="KW-0812">Transmembrane</keyword>
<evidence type="ECO:0000313" key="2">
    <source>
        <dbReference type="EMBL" id="WDI30831.1"/>
    </source>
</evidence>
<organism evidence="2 3">
    <name type="scientific">Hyphococcus flavus</name>
    <dbReference type="NCBI Taxonomy" id="1866326"/>
    <lineage>
        <taxon>Bacteria</taxon>
        <taxon>Pseudomonadati</taxon>
        <taxon>Pseudomonadota</taxon>
        <taxon>Alphaproteobacteria</taxon>
        <taxon>Parvularculales</taxon>
        <taxon>Parvularculaceae</taxon>
        <taxon>Hyphococcus</taxon>
    </lineage>
</organism>
<feature type="transmembrane region" description="Helical" evidence="1">
    <location>
        <begin position="173"/>
        <end position="191"/>
    </location>
</feature>
<feature type="transmembrane region" description="Helical" evidence="1">
    <location>
        <begin position="37"/>
        <end position="55"/>
    </location>
</feature>
<evidence type="ECO:0000313" key="3">
    <source>
        <dbReference type="Proteomes" id="UP001214043"/>
    </source>
</evidence>
<feature type="transmembrane region" description="Helical" evidence="1">
    <location>
        <begin position="7"/>
        <end position="25"/>
    </location>
</feature>
<dbReference type="EMBL" id="CP118166">
    <property type="protein sequence ID" value="WDI30831.1"/>
    <property type="molecule type" value="Genomic_DNA"/>
</dbReference>
<reference evidence="2" key="1">
    <citation type="submission" date="2023-02" db="EMBL/GenBank/DDBJ databases">
        <title>Genome sequence of Hyphococcus flavus.</title>
        <authorList>
            <person name="Rong J.-C."/>
            <person name="Zhao Q."/>
            <person name="Yi M."/>
            <person name="Wu J.-Y."/>
        </authorList>
    </citation>
    <scope>NUCLEOTIDE SEQUENCE</scope>
    <source>
        <strain evidence="2">MCCC 1K03223</strain>
    </source>
</reference>
<feature type="transmembrane region" description="Helical" evidence="1">
    <location>
        <begin position="101"/>
        <end position="124"/>
    </location>
</feature>
<feature type="transmembrane region" description="Helical" evidence="1">
    <location>
        <begin position="67"/>
        <end position="86"/>
    </location>
</feature>